<name>A0A2T2N5M2_CORCC</name>
<dbReference type="EMBL" id="KZ678147">
    <property type="protein sequence ID" value="PSN60733.1"/>
    <property type="molecule type" value="Genomic_DNA"/>
</dbReference>
<accession>A0A2T2N5M2</accession>
<dbReference type="Proteomes" id="UP000240883">
    <property type="component" value="Unassembled WGS sequence"/>
</dbReference>
<reference evidence="1 2" key="1">
    <citation type="journal article" date="2018" name="Front. Microbiol.">
        <title>Genome-Wide Analysis of Corynespora cassiicola Leaf Fall Disease Putative Effectors.</title>
        <authorList>
            <person name="Lopez D."/>
            <person name="Ribeiro S."/>
            <person name="Label P."/>
            <person name="Fumanal B."/>
            <person name="Venisse J.S."/>
            <person name="Kohler A."/>
            <person name="de Oliveira R.R."/>
            <person name="Labutti K."/>
            <person name="Lipzen A."/>
            <person name="Lail K."/>
            <person name="Bauer D."/>
            <person name="Ohm R.A."/>
            <person name="Barry K.W."/>
            <person name="Spatafora J."/>
            <person name="Grigoriev I.V."/>
            <person name="Martin F.M."/>
            <person name="Pujade-Renaud V."/>
        </authorList>
    </citation>
    <scope>NUCLEOTIDE SEQUENCE [LARGE SCALE GENOMIC DNA]</scope>
    <source>
        <strain evidence="1 2">Philippines</strain>
    </source>
</reference>
<sequence>MACMSILHRARFFFAYFHTVGLHRQTNRHTDGIKVYYNGLLRAKKCPTFCLNYVGGPALGVWVGMVVVVVVNTWVVEWDGKGGSTIHKESCLVKTKTDTSVREMWGLGYAIPNPLALLPCRRYKNWVVVVSSCLAQQNREKEGEEKSFRETGGQAGLDWYTIKNRLLPCLSQNARVL</sequence>
<proteinExistence type="predicted"/>
<organism evidence="1 2">
    <name type="scientific">Corynespora cassiicola Philippines</name>
    <dbReference type="NCBI Taxonomy" id="1448308"/>
    <lineage>
        <taxon>Eukaryota</taxon>
        <taxon>Fungi</taxon>
        <taxon>Dikarya</taxon>
        <taxon>Ascomycota</taxon>
        <taxon>Pezizomycotina</taxon>
        <taxon>Dothideomycetes</taxon>
        <taxon>Pleosporomycetidae</taxon>
        <taxon>Pleosporales</taxon>
        <taxon>Corynesporascaceae</taxon>
        <taxon>Corynespora</taxon>
    </lineage>
</organism>
<evidence type="ECO:0000313" key="2">
    <source>
        <dbReference type="Proteomes" id="UP000240883"/>
    </source>
</evidence>
<gene>
    <name evidence="1" type="ORF">BS50DRAFT_197212</name>
</gene>
<dbReference type="AlphaFoldDB" id="A0A2T2N5M2"/>
<keyword evidence="2" id="KW-1185">Reference proteome</keyword>
<protein>
    <submittedName>
        <fullName evidence="1">Uncharacterized protein</fullName>
    </submittedName>
</protein>
<evidence type="ECO:0000313" key="1">
    <source>
        <dbReference type="EMBL" id="PSN60733.1"/>
    </source>
</evidence>